<dbReference type="RefSeq" id="WP_052514788.1">
    <property type="nucleotide sequence ID" value="NZ_AZAC01000002.1"/>
</dbReference>
<comment type="caution">
    <text evidence="2">The sequence shown here is derived from an EMBL/GenBank/DDBJ whole genome shotgun (WGS) entry which is preliminary data.</text>
</comment>
<protein>
    <submittedName>
        <fullName evidence="2">Molybdenum ABC transporter substrate-binding protein</fullName>
    </submittedName>
</protein>
<reference evidence="2 3" key="1">
    <citation type="submission" date="2013-11" db="EMBL/GenBank/DDBJ databases">
        <title>Metagenomic analysis of a methanogenic consortium involved in long chain n-alkane degradation.</title>
        <authorList>
            <person name="Davidova I.A."/>
            <person name="Callaghan A.V."/>
            <person name="Wawrik B."/>
            <person name="Pruitt S."/>
            <person name="Marks C."/>
            <person name="Duncan K.E."/>
            <person name="Suflita J.M."/>
        </authorList>
    </citation>
    <scope>NUCLEOTIDE SEQUENCE [LARGE SCALE GENOMIC DNA]</scope>
    <source>
        <strain evidence="2 3">SPR</strain>
    </source>
</reference>
<evidence type="ECO:0000256" key="1">
    <source>
        <dbReference type="SAM" id="SignalP"/>
    </source>
</evidence>
<dbReference type="AlphaFoldDB" id="A0A0D2K1U9"/>
<keyword evidence="3" id="KW-1185">Reference proteome</keyword>
<gene>
    <name evidence="2" type="ORF">X474_03260</name>
</gene>
<proteinExistence type="predicted"/>
<dbReference type="OrthoDB" id="9786399at2"/>
<name>A0A0D2K1U9_9BACT</name>
<dbReference type="SUPFAM" id="SSF53850">
    <property type="entry name" value="Periplasmic binding protein-like II"/>
    <property type="match status" value="1"/>
</dbReference>
<dbReference type="PATRIC" id="fig|1429043.3.peg.686"/>
<dbReference type="EMBL" id="AZAC01000002">
    <property type="protein sequence ID" value="KIX15660.1"/>
    <property type="molecule type" value="Genomic_DNA"/>
</dbReference>
<evidence type="ECO:0000313" key="3">
    <source>
        <dbReference type="Proteomes" id="UP000032233"/>
    </source>
</evidence>
<dbReference type="PROSITE" id="PS51257">
    <property type="entry name" value="PROKAR_LIPOPROTEIN"/>
    <property type="match status" value="1"/>
</dbReference>
<dbReference type="STRING" id="1429043.X474_03260"/>
<dbReference type="Pfam" id="PF13531">
    <property type="entry name" value="SBP_bac_11"/>
    <property type="match status" value="1"/>
</dbReference>
<dbReference type="Proteomes" id="UP000032233">
    <property type="component" value="Unassembled WGS sequence"/>
</dbReference>
<evidence type="ECO:0000313" key="2">
    <source>
        <dbReference type="EMBL" id="KIX15660.1"/>
    </source>
</evidence>
<accession>A0A0D2K1U9</accession>
<feature type="chain" id="PRO_5002245363" evidence="1">
    <location>
        <begin position="32"/>
        <end position="268"/>
    </location>
</feature>
<dbReference type="InParanoid" id="A0A0D2K1U9"/>
<feature type="signal peptide" evidence="1">
    <location>
        <begin position="1"/>
        <end position="31"/>
    </location>
</feature>
<organism evidence="2 3">
    <name type="scientific">Dethiosulfatarculus sandiegensis</name>
    <dbReference type="NCBI Taxonomy" id="1429043"/>
    <lineage>
        <taxon>Bacteria</taxon>
        <taxon>Pseudomonadati</taxon>
        <taxon>Thermodesulfobacteriota</taxon>
        <taxon>Desulfarculia</taxon>
        <taxon>Desulfarculales</taxon>
        <taxon>Desulfarculaceae</taxon>
        <taxon>Dethiosulfatarculus</taxon>
    </lineage>
</organism>
<dbReference type="FunCoup" id="A0A0D2K1U9">
    <property type="interactions" value="256"/>
</dbReference>
<dbReference type="Gene3D" id="3.40.190.10">
    <property type="entry name" value="Periplasmic binding protein-like II"/>
    <property type="match status" value="2"/>
</dbReference>
<dbReference type="PANTHER" id="PTHR30632">
    <property type="entry name" value="MOLYBDATE-BINDING PERIPLASMIC PROTEIN"/>
    <property type="match status" value="1"/>
</dbReference>
<dbReference type="GO" id="GO:0015689">
    <property type="term" value="P:molybdate ion transport"/>
    <property type="evidence" value="ECO:0007669"/>
    <property type="project" value="TreeGrafter"/>
</dbReference>
<dbReference type="GO" id="GO:0030973">
    <property type="term" value="F:molybdate ion binding"/>
    <property type="evidence" value="ECO:0007669"/>
    <property type="project" value="TreeGrafter"/>
</dbReference>
<keyword evidence="1" id="KW-0732">Signal</keyword>
<sequence>MKQKRKYSSKTIAKAICTVLLPCLLSLFVSCENQTEKEKTQKELLIYCGITMIRPMTKIAQIIEEQENCRIIITKGGSGNLLKSIKANKMGDLYLPGSDSYIKTCLKENLVSKTALVGHNMAAMMVQKGNPKSITNDLENLLNPEYYIVLGNPQSGSIGRETKKILAKRGFFDKAMANARILTTDSKDLIKALKEREADLVINWYATSAWPENAPYVDVLKINPEYAQPKKLVLGLLTTSKYPEISKKFIKYASSEKGRAVFAEFGLK</sequence>
<dbReference type="PANTHER" id="PTHR30632:SF0">
    <property type="entry name" value="SULFATE-BINDING PROTEIN"/>
    <property type="match status" value="1"/>
</dbReference>
<dbReference type="InterPro" id="IPR050682">
    <property type="entry name" value="ModA/WtpA"/>
</dbReference>